<proteinExistence type="predicted"/>
<accession>A0ACC2XUJ0</accession>
<keyword evidence="2" id="KW-1185">Reference proteome</keyword>
<dbReference type="EMBL" id="JASBWV010000005">
    <property type="protein sequence ID" value="KAJ9126362.1"/>
    <property type="molecule type" value="Genomic_DNA"/>
</dbReference>
<evidence type="ECO:0000313" key="1">
    <source>
        <dbReference type="EMBL" id="KAJ9126362.1"/>
    </source>
</evidence>
<gene>
    <name evidence="1" type="ORF">QFC24_002098</name>
</gene>
<dbReference type="Proteomes" id="UP001234202">
    <property type="component" value="Unassembled WGS sequence"/>
</dbReference>
<sequence length="603" mass="66503">MSFTPPRTTKSTGYAPYTTREGSPFGTNKGHTTPAKNVAYSPSAHLSPALSNLKKHSLYGTEDRVIIDPGSRIWKVGFSGEARPRKVFWSTDTQAEIDKSDGTMWDLDFDDMLKRLNASRSLSTDADSSEARTPLEYEEVLQLIKARLTAAMRSVYIRHLLTESKSRKVIIVENALFPNPIKQLISEVLFDNLKVPSVSFTSGHMLTLMATGNTTGLVVDFGFHETTVVPVYQSRVLYPYLTTTPIAGKAFLQRLRSLIEAFGSYTPPVQSERPARPNPKRPAPSQSETDNVRETRQSTESKAMPSHILDWRTLEDVRSRGCFVGTIPLHDNQRPEDNEELKDFAPAYSAESEAKDATFVVNRSDVSGDTNNGLISVPGWIRERAAEVFFEDGDVDAMSVVEVILACLTSLPIDLRKTMISSIVVSGGACMLPGFIPRLRIQLLQKILLNAEDGIEDTPTPVIAIDKDPSSTCKGRSTAYQREQCKRGVERTKAQHKKPFRLLVPLASNLTILNDSDPILDDESSARAGSAPPFNPGLLPWIGGSIAGALQIGSQEVLREPDDDPLGKSTRKQRHQPKIPVWSESTFAAIPDWTRNAIPSVSV</sequence>
<protein>
    <submittedName>
        <fullName evidence="1">Uncharacterized protein</fullName>
    </submittedName>
</protein>
<organism evidence="1 2">
    <name type="scientific">Naganishia onofrii</name>
    <dbReference type="NCBI Taxonomy" id="1851511"/>
    <lineage>
        <taxon>Eukaryota</taxon>
        <taxon>Fungi</taxon>
        <taxon>Dikarya</taxon>
        <taxon>Basidiomycota</taxon>
        <taxon>Agaricomycotina</taxon>
        <taxon>Tremellomycetes</taxon>
        <taxon>Filobasidiales</taxon>
        <taxon>Filobasidiaceae</taxon>
        <taxon>Naganishia</taxon>
    </lineage>
</organism>
<reference evidence="1" key="1">
    <citation type="submission" date="2023-04" db="EMBL/GenBank/DDBJ databases">
        <title>Draft Genome sequencing of Naganishia species isolated from polar environments using Oxford Nanopore Technology.</title>
        <authorList>
            <person name="Leo P."/>
            <person name="Venkateswaran K."/>
        </authorList>
    </citation>
    <scope>NUCLEOTIDE SEQUENCE</scope>
    <source>
        <strain evidence="1">DBVPG 5303</strain>
    </source>
</reference>
<comment type="caution">
    <text evidence="1">The sequence shown here is derived from an EMBL/GenBank/DDBJ whole genome shotgun (WGS) entry which is preliminary data.</text>
</comment>
<name>A0ACC2XUJ0_9TREE</name>
<evidence type="ECO:0000313" key="2">
    <source>
        <dbReference type="Proteomes" id="UP001234202"/>
    </source>
</evidence>